<evidence type="ECO:0000313" key="2">
    <source>
        <dbReference type="EMBL" id="SMR00259.1"/>
    </source>
</evidence>
<keyword evidence="1" id="KW-0472">Membrane</keyword>
<dbReference type="Proteomes" id="UP000195877">
    <property type="component" value="Chromosome 1"/>
</dbReference>
<keyword evidence="4" id="KW-1185">Reference proteome</keyword>
<dbReference type="EMBL" id="LT853885">
    <property type="protein sequence ID" value="SMR02295.1"/>
    <property type="molecule type" value="Genomic_DNA"/>
</dbReference>
<sequence length="95" mass="10430">MAKNSIKAREKLADSLMAMQASLFVNVTSVVLIAPIGFFSVSIYKGERLDLMNFFGENSSVAMGGIFVCYLATLFFVMLGRRAAIKIYNSLYADA</sequence>
<protein>
    <submittedName>
        <fullName evidence="3">Uncharacterized protein</fullName>
    </submittedName>
</protein>
<dbReference type="RefSeq" id="WP_002811845.1">
    <property type="nucleotide sequence ID" value="NZ_CP016830.1"/>
</dbReference>
<dbReference type="KEGG" id="xfr:BER92_04715"/>
<proteinExistence type="predicted"/>
<dbReference type="OrthoDB" id="6006658at2"/>
<reference evidence="2 4" key="2">
    <citation type="submission" date="2017-05" db="EMBL/GenBank/DDBJ databases">
        <authorList>
            <person name="Blom J."/>
        </authorList>
    </citation>
    <scope>NUCLEOTIDE SEQUENCE [LARGE SCALE GENOMIC DNA]</scope>
    <source>
        <strain evidence="2">PD885</strain>
    </source>
</reference>
<name>A0A1Y6H3C9_9XANT</name>
<feature type="transmembrane region" description="Helical" evidence="1">
    <location>
        <begin position="61"/>
        <end position="80"/>
    </location>
</feature>
<dbReference type="GeneID" id="61895335"/>
<evidence type="ECO:0000313" key="3">
    <source>
        <dbReference type="EMBL" id="SMR02295.1"/>
    </source>
</evidence>
<feature type="transmembrane region" description="Helical" evidence="1">
    <location>
        <begin position="21"/>
        <end position="41"/>
    </location>
</feature>
<keyword evidence="1" id="KW-1133">Transmembrane helix</keyword>
<keyword evidence="1" id="KW-0812">Transmembrane</keyword>
<evidence type="ECO:0000313" key="4">
    <source>
        <dbReference type="Proteomes" id="UP000195877"/>
    </source>
</evidence>
<dbReference type="Proteomes" id="UP000195953">
    <property type="component" value="Chromosome 1"/>
</dbReference>
<reference evidence="3 5" key="1">
    <citation type="submission" date="2017-05" db="EMBL/GenBank/DDBJ databases">
        <authorList>
            <person name="Song R."/>
            <person name="Chenine A.L."/>
            <person name="Ruprecht R.M."/>
        </authorList>
    </citation>
    <scope>NUCLEOTIDE SEQUENCE [LARGE SCALE GENOMIC DNA]</scope>
    <source>
        <strain evidence="3">PD5205</strain>
    </source>
</reference>
<dbReference type="AlphaFoldDB" id="A0A1Y6H3C9"/>
<organism evidence="3 5">
    <name type="scientific">Xanthomonas fragariae</name>
    <dbReference type="NCBI Taxonomy" id="48664"/>
    <lineage>
        <taxon>Bacteria</taxon>
        <taxon>Pseudomonadati</taxon>
        <taxon>Pseudomonadota</taxon>
        <taxon>Gammaproteobacteria</taxon>
        <taxon>Lysobacterales</taxon>
        <taxon>Lysobacteraceae</taxon>
        <taxon>Xanthomonas</taxon>
    </lineage>
</organism>
<dbReference type="EMBL" id="LT853882">
    <property type="protein sequence ID" value="SMR00259.1"/>
    <property type="molecule type" value="Genomic_DNA"/>
</dbReference>
<evidence type="ECO:0000313" key="5">
    <source>
        <dbReference type="Proteomes" id="UP000195953"/>
    </source>
</evidence>
<accession>A0A1Y6H3C9</accession>
<gene>
    <name evidence="3" type="ORF">PD5205_00976</name>
    <name evidence="2" type="ORF">PD885_03037</name>
</gene>
<dbReference type="STRING" id="48664.BER92_04715"/>
<evidence type="ECO:0000256" key="1">
    <source>
        <dbReference type="SAM" id="Phobius"/>
    </source>
</evidence>